<dbReference type="SMART" id="SM00116">
    <property type="entry name" value="CBS"/>
    <property type="match status" value="2"/>
</dbReference>
<feature type="transmembrane region" description="Helical" evidence="10">
    <location>
        <begin position="95"/>
        <end position="118"/>
    </location>
</feature>
<dbReference type="PROSITE" id="PS51371">
    <property type="entry name" value="CBS"/>
    <property type="match status" value="2"/>
</dbReference>
<dbReference type="SMART" id="SM01091">
    <property type="entry name" value="CorC_HlyC"/>
    <property type="match status" value="1"/>
</dbReference>
<dbReference type="EMBL" id="PKKJ01000001">
    <property type="protein sequence ID" value="PKY66847.1"/>
    <property type="molecule type" value="Genomic_DNA"/>
</dbReference>
<dbReference type="PANTHER" id="PTHR22777:SF32">
    <property type="entry name" value="UPF0053 INNER MEMBRANE PROTEIN YFJD"/>
    <property type="match status" value="1"/>
</dbReference>
<dbReference type="Pfam" id="PF01595">
    <property type="entry name" value="CNNM"/>
    <property type="match status" value="1"/>
</dbReference>
<protein>
    <submittedName>
        <fullName evidence="12">HlyC/CorC family transporter</fullName>
    </submittedName>
</protein>
<dbReference type="FunFam" id="3.10.580.10:FF:000002">
    <property type="entry name" value="Magnesium/cobalt efflux protein CorC"/>
    <property type="match status" value="1"/>
</dbReference>
<keyword evidence="6 10" id="KW-1133">Transmembrane helix</keyword>
<keyword evidence="8 10" id="KW-0472">Membrane</keyword>
<dbReference type="CDD" id="cd04590">
    <property type="entry name" value="CBS_pair_CorC_HlyC_assoc"/>
    <property type="match status" value="1"/>
</dbReference>
<name>A0A2I1I6T5_9ACTO</name>
<dbReference type="SUPFAM" id="SSF56176">
    <property type="entry name" value="FAD-binding/transporter-associated domain-like"/>
    <property type="match status" value="1"/>
</dbReference>
<dbReference type="InterPro" id="IPR016169">
    <property type="entry name" value="FAD-bd_PCMH_sub2"/>
</dbReference>
<dbReference type="InterPro" id="IPR002550">
    <property type="entry name" value="CNNM"/>
</dbReference>
<dbReference type="InterPro" id="IPR005170">
    <property type="entry name" value="Transptr-assoc_dom"/>
</dbReference>
<organism evidence="12 13">
    <name type="scientific">Schaalia turicensis</name>
    <dbReference type="NCBI Taxonomy" id="131111"/>
    <lineage>
        <taxon>Bacteria</taxon>
        <taxon>Bacillati</taxon>
        <taxon>Actinomycetota</taxon>
        <taxon>Actinomycetes</taxon>
        <taxon>Actinomycetales</taxon>
        <taxon>Actinomycetaceae</taxon>
        <taxon>Schaalia</taxon>
    </lineage>
</organism>
<dbReference type="Pfam" id="PF00571">
    <property type="entry name" value="CBS"/>
    <property type="match status" value="2"/>
</dbReference>
<dbReference type="InterPro" id="IPR044751">
    <property type="entry name" value="Ion_transp-like_CBS"/>
</dbReference>
<proteinExistence type="inferred from homology"/>
<comment type="similarity">
    <text evidence="2">Belongs to the UPF0053 family.</text>
</comment>
<keyword evidence="4 10" id="KW-0812">Transmembrane</keyword>
<feature type="domain" description="CBS" evidence="11">
    <location>
        <begin position="280"/>
        <end position="337"/>
    </location>
</feature>
<evidence type="ECO:0000256" key="5">
    <source>
        <dbReference type="ARBA" id="ARBA00022737"/>
    </source>
</evidence>
<evidence type="ECO:0000256" key="9">
    <source>
        <dbReference type="PROSITE-ProRule" id="PRU00703"/>
    </source>
</evidence>
<dbReference type="InterPro" id="IPR036318">
    <property type="entry name" value="FAD-bd_PCMH-like_sf"/>
</dbReference>
<evidence type="ECO:0000313" key="12">
    <source>
        <dbReference type="EMBL" id="PKY66847.1"/>
    </source>
</evidence>
<comment type="caution">
    <text evidence="12">The sequence shown here is derived from an EMBL/GenBank/DDBJ whole genome shotgun (WGS) entry which is preliminary data.</text>
</comment>
<keyword evidence="3" id="KW-1003">Cell membrane</keyword>
<dbReference type="GO" id="GO:0005886">
    <property type="term" value="C:plasma membrane"/>
    <property type="evidence" value="ECO:0007669"/>
    <property type="project" value="UniProtKB-SubCell"/>
</dbReference>
<dbReference type="GO" id="GO:0050660">
    <property type="term" value="F:flavin adenine dinucleotide binding"/>
    <property type="evidence" value="ECO:0007669"/>
    <property type="project" value="InterPro"/>
</dbReference>
<dbReference type="Gene3D" id="3.10.580.10">
    <property type="entry name" value="CBS-domain"/>
    <property type="match status" value="1"/>
</dbReference>
<dbReference type="PANTHER" id="PTHR22777">
    <property type="entry name" value="HEMOLYSIN-RELATED"/>
    <property type="match status" value="1"/>
</dbReference>
<evidence type="ECO:0000256" key="10">
    <source>
        <dbReference type="SAM" id="Phobius"/>
    </source>
</evidence>
<gene>
    <name evidence="12" type="ORF">CYJ25_00970</name>
</gene>
<evidence type="ECO:0000256" key="2">
    <source>
        <dbReference type="ARBA" id="ARBA00006337"/>
    </source>
</evidence>
<dbReference type="Proteomes" id="UP000234545">
    <property type="component" value="Unassembled WGS sequence"/>
</dbReference>
<reference evidence="12 13" key="1">
    <citation type="submission" date="2017-12" db="EMBL/GenBank/DDBJ databases">
        <title>Phylogenetic diversity of female urinary microbiome.</title>
        <authorList>
            <person name="Thomas-White K."/>
            <person name="Wolfe A.J."/>
        </authorList>
    </citation>
    <scope>NUCLEOTIDE SEQUENCE [LARGE SCALE GENOMIC DNA]</scope>
    <source>
        <strain evidence="12 13">UMB0250</strain>
    </source>
</reference>
<dbReference type="Pfam" id="PF03471">
    <property type="entry name" value="CorC_HlyC"/>
    <property type="match status" value="1"/>
</dbReference>
<evidence type="ECO:0000313" key="13">
    <source>
        <dbReference type="Proteomes" id="UP000234545"/>
    </source>
</evidence>
<feature type="transmembrane region" description="Helical" evidence="10">
    <location>
        <begin position="130"/>
        <end position="148"/>
    </location>
</feature>
<dbReference type="RefSeq" id="WP_101627355.1">
    <property type="nucleotide sequence ID" value="NZ_PKKJ01000001.1"/>
</dbReference>
<keyword evidence="5" id="KW-0677">Repeat</keyword>
<comment type="subcellular location">
    <subcellularLocation>
        <location evidence="1">Cell membrane</location>
        <topology evidence="1">Multi-pass membrane protein</topology>
    </subcellularLocation>
</comment>
<accession>A0A2I1I6T5</accession>
<evidence type="ECO:0000256" key="6">
    <source>
        <dbReference type="ARBA" id="ARBA00022989"/>
    </source>
</evidence>
<evidence type="ECO:0000256" key="7">
    <source>
        <dbReference type="ARBA" id="ARBA00023122"/>
    </source>
</evidence>
<evidence type="ECO:0000256" key="1">
    <source>
        <dbReference type="ARBA" id="ARBA00004651"/>
    </source>
</evidence>
<dbReference type="InterPro" id="IPR000644">
    <property type="entry name" value="CBS_dom"/>
</dbReference>
<evidence type="ECO:0000259" key="11">
    <source>
        <dbReference type="PROSITE" id="PS51371"/>
    </source>
</evidence>
<keyword evidence="7 9" id="KW-0129">CBS domain</keyword>
<dbReference type="Gene3D" id="3.30.465.10">
    <property type="match status" value="1"/>
</dbReference>
<sequence>MISSTASLPLPALIIIAVVGLFLAAMLQSIEVAFSRMSIARATDLVEEERQNASTLLTLLDHRRRATLVLRGFRTFFQVIVAVSLTLAFSSMSLAWWATALVALLAITFVHFVFISLVPSRWGQRSPEKIALSGAPLVSSLVTLTRFLDPLVEAIRGRLPASGLTEAEARAEMANDLREMVDQVGETEGLEDEDREMLRSVLDLGHTLVREVMVPRTEMVTAPADLPAHKALRLFVRSGFSRIPVEGDDVDDIRGILYFKDVVARLQTYGADMDQVAEQMMRPVEFTVEMKPADDLLRLMQADHFHMAIVIDEYGGVAGLVTLEDLIEEVVGDLTDEHDKGIIEPEQRDDGSWRVPARYPITELGELFDLELEDDDVDSVGGLLAKALGRVPLPGAQGDALGIHMLAEEARGRRRQVGTIVCSLLVASDESTEETSEDA</sequence>
<dbReference type="InterPro" id="IPR046342">
    <property type="entry name" value="CBS_dom_sf"/>
</dbReference>
<evidence type="ECO:0000256" key="3">
    <source>
        <dbReference type="ARBA" id="ARBA00022475"/>
    </source>
</evidence>
<feature type="transmembrane region" description="Helical" evidence="10">
    <location>
        <begin position="68"/>
        <end position="89"/>
    </location>
</feature>
<dbReference type="SUPFAM" id="SSF54631">
    <property type="entry name" value="CBS-domain pair"/>
    <property type="match status" value="1"/>
</dbReference>
<evidence type="ECO:0000256" key="8">
    <source>
        <dbReference type="ARBA" id="ARBA00023136"/>
    </source>
</evidence>
<dbReference type="OrthoDB" id="110231at2"/>
<evidence type="ECO:0000256" key="4">
    <source>
        <dbReference type="ARBA" id="ARBA00022692"/>
    </source>
</evidence>
<dbReference type="AlphaFoldDB" id="A0A2I1I6T5"/>
<feature type="domain" description="CBS" evidence="11">
    <location>
        <begin position="213"/>
        <end position="273"/>
    </location>
</feature>
<feature type="transmembrane region" description="Helical" evidence="10">
    <location>
        <begin position="6"/>
        <end position="27"/>
    </location>
</feature>